<reference evidence="3" key="1">
    <citation type="journal article" date="2011" name="Nat. Commun.">
        <title>Effector diversification within compartments of the Leptosphaeria maculans genome affected by Repeat-Induced Point mutations.</title>
        <authorList>
            <person name="Rouxel T."/>
            <person name="Grandaubert J."/>
            <person name="Hane J.K."/>
            <person name="Hoede C."/>
            <person name="van de Wouw A.P."/>
            <person name="Couloux A."/>
            <person name="Dominguez V."/>
            <person name="Anthouard V."/>
            <person name="Bally P."/>
            <person name="Bourras S."/>
            <person name="Cozijnsen A.J."/>
            <person name="Ciuffetti L.M."/>
            <person name="Degrave A."/>
            <person name="Dilmaghani A."/>
            <person name="Duret L."/>
            <person name="Fudal I."/>
            <person name="Goodwin S.B."/>
            <person name="Gout L."/>
            <person name="Glaser N."/>
            <person name="Linglin J."/>
            <person name="Kema G.H.J."/>
            <person name="Lapalu N."/>
            <person name="Lawrence C.B."/>
            <person name="May K."/>
            <person name="Meyer M."/>
            <person name="Ollivier B."/>
            <person name="Poulain J."/>
            <person name="Schoch C.L."/>
            <person name="Simon A."/>
            <person name="Spatafora J.W."/>
            <person name="Stachowiak A."/>
            <person name="Turgeon B.G."/>
            <person name="Tyler B.M."/>
            <person name="Vincent D."/>
            <person name="Weissenbach J."/>
            <person name="Amselem J."/>
            <person name="Quesneville H."/>
            <person name="Oliver R.P."/>
            <person name="Wincker P."/>
            <person name="Balesdent M.-H."/>
            <person name="Howlett B.J."/>
        </authorList>
    </citation>
    <scope>NUCLEOTIDE SEQUENCE [LARGE SCALE GENOMIC DNA]</scope>
    <source>
        <strain evidence="3">JN3 / isolate v23.1.3 / race Av1-4-5-6-7-8</strain>
    </source>
</reference>
<dbReference type="VEuPathDB" id="FungiDB:LEMA_uP118990.1"/>
<feature type="region of interest" description="Disordered" evidence="1">
    <location>
        <begin position="61"/>
        <end position="83"/>
    </location>
</feature>
<proteinExistence type="predicted"/>
<protein>
    <submittedName>
        <fullName evidence="2">Predicted protein</fullName>
    </submittedName>
</protein>
<dbReference type="AlphaFoldDB" id="E4ZTP0"/>
<dbReference type="InParanoid" id="E4ZTP0"/>
<dbReference type="EMBL" id="FP929125">
    <property type="protein sequence ID" value="CBX94896.1"/>
    <property type="molecule type" value="Genomic_DNA"/>
</dbReference>
<dbReference type="HOGENOM" id="CLU_2542984_0_0_1"/>
<accession>E4ZTP0</accession>
<evidence type="ECO:0000256" key="1">
    <source>
        <dbReference type="SAM" id="MobiDB-lite"/>
    </source>
</evidence>
<evidence type="ECO:0000313" key="2">
    <source>
        <dbReference type="EMBL" id="CBX94896.1"/>
    </source>
</evidence>
<evidence type="ECO:0000313" key="3">
    <source>
        <dbReference type="Proteomes" id="UP000002668"/>
    </source>
</evidence>
<dbReference type="Proteomes" id="UP000002668">
    <property type="component" value="Genome"/>
</dbReference>
<gene>
    <name evidence="2" type="ORF">LEMA_uP118990.1</name>
</gene>
<sequence>MIHTAHTPSDHYGITKPARLCTFSVVLAERQHAMNASFHFRSDTWGTYSIIIGRRYIGDEQNASGDSKAHGRTIGKEAQASPR</sequence>
<keyword evidence="3" id="KW-1185">Reference proteome</keyword>
<organism evidence="3">
    <name type="scientific">Leptosphaeria maculans (strain JN3 / isolate v23.1.3 / race Av1-4-5-6-7-8)</name>
    <name type="common">Blackleg fungus</name>
    <name type="synonym">Phoma lingam</name>
    <dbReference type="NCBI Taxonomy" id="985895"/>
    <lineage>
        <taxon>Eukaryota</taxon>
        <taxon>Fungi</taxon>
        <taxon>Dikarya</taxon>
        <taxon>Ascomycota</taxon>
        <taxon>Pezizomycotina</taxon>
        <taxon>Dothideomycetes</taxon>
        <taxon>Pleosporomycetidae</taxon>
        <taxon>Pleosporales</taxon>
        <taxon>Pleosporineae</taxon>
        <taxon>Leptosphaeriaceae</taxon>
        <taxon>Plenodomus</taxon>
        <taxon>Plenodomus lingam/Leptosphaeria maculans species complex</taxon>
    </lineage>
</organism>
<name>E4ZTP0_LEPMJ</name>